<sequence>MQQPVAVPTESLNEAPRIFEAVPGIPSTSRLLITSLLVGANTIQASSQPADVYFVSNFITFSGGLVISEELGRPAGPGQANWMPASYPLTQSAFVLITGRLGAVYGHKRLVLLGCFLFGVFSLSNAFCRTYESFVAIRALTGIGGGLFMPNAVSMITIMIPPGRTRNLFLGFFAASPPLGGMVGALLTGVFVESIGWKWLFIILSLCTIAILACLAYVAPPEVPLDEGGQIDYFGAVSGPCSLLLFNVVCND</sequence>
<keyword evidence="4 5" id="KW-0472">Membrane</keyword>
<name>A0ABR2XED4_9PEZI</name>
<dbReference type="PANTHER" id="PTHR42718">
    <property type="entry name" value="MAJOR FACILITATOR SUPERFAMILY MULTIDRUG TRANSPORTER MFSC"/>
    <property type="match status" value="1"/>
</dbReference>
<comment type="subcellular location">
    <subcellularLocation>
        <location evidence="1">Membrane</location>
        <topology evidence="1">Multi-pass membrane protein</topology>
    </subcellularLocation>
</comment>
<evidence type="ECO:0000256" key="3">
    <source>
        <dbReference type="ARBA" id="ARBA00022989"/>
    </source>
</evidence>
<feature type="transmembrane region" description="Helical" evidence="5">
    <location>
        <begin position="231"/>
        <end position="250"/>
    </location>
</feature>
<dbReference type="Gene3D" id="1.20.1250.20">
    <property type="entry name" value="MFS general substrate transporter like domains"/>
    <property type="match status" value="1"/>
</dbReference>
<dbReference type="InterPro" id="IPR036259">
    <property type="entry name" value="MFS_trans_sf"/>
</dbReference>
<dbReference type="Pfam" id="PF07690">
    <property type="entry name" value="MFS_1"/>
    <property type="match status" value="1"/>
</dbReference>
<evidence type="ECO:0000313" key="8">
    <source>
        <dbReference type="Proteomes" id="UP001465668"/>
    </source>
</evidence>
<organism evidence="7 8">
    <name type="scientific">Seiridium cardinale</name>
    <dbReference type="NCBI Taxonomy" id="138064"/>
    <lineage>
        <taxon>Eukaryota</taxon>
        <taxon>Fungi</taxon>
        <taxon>Dikarya</taxon>
        <taxon>Ascomycota</taxon>
        <taxon>Pezizomycotina</taxon>
        <taxon>Sordariomycetes</taxon>
        <taxon>Xylariomycetidae</taxon>
        <taxon>Amphisphaeriales</taxon>
        <taxon>Sporocadaceae</taxon>
        <taxon>Seiridium</taxon>
    </lineage>
</organism>
<reference evidence="7 8" key="1">
    <citation type="submission" date="2024-02" db="EMBL/GenBank/DDBJ databases">
        <title>First draft genome assembly of two strains of Seiridium cardinale.</title>
        <authorList>
            <person name="Emiliani G."/>
            <person name="Scali E."/>
        </authorList>
    </citation>
    <scope>NUCLEOTIDE SEQUENCE [LARGE SCALE GENOMIC DNA]</scope>
    <source>
        <strain evidence="7 8">BM-138-000479</strain>
    </source>
</reference>
<dbReference type="PANTHER" id="PTHR42718:SF41">
    <property type="entry name" value="MFS TRANSPORTER OF UNKOWN SPECIFICITY (AFU_ORTHOLOGUE AFUA_5G09940)-RELATED"/>
    <property type="match status" value="1"/>
</dbReference>
<evidence type="ECO:0000313" key="7">
    <source>
        <dbReference type="EMBL" id="KAK9772163.1"/>
    </source>
</evidence>
<feature type="transmembrane region" description="Helical" evidence="5">
    <location>
        <begin position="199"/>
        <end position="219"/>
    </location>
</feature>
<gene>
    <name evidence="7" type="ORF">SCAR479_11172</name>
</gene>
<evidence type="ECO:0000259" key="6">
    <source>
        <dbReference type="PROSITE" id="PS50850"/>
    </source>
</evidence>
<keyword evidence="8" id="KW-1185">Reference proteome</keyword>
<feature type="transmembrane region" description="Helical" evidence="5">
    <location>
        <begin position="110"/>
        <end position="128"/>
    </location>
</feature>
<feature type="transmembrane region" description="Helical" evidence="5">
    <location>
        <begin position="140"/>
        <end position="162"/>
    </location>
</feature>
<accession>A0ABR2XED4</accession>
<dbReference type="Proteomes" id="UP001465668">
    <property type="component" value="Unassembled WGS sequence"/>
</dbReference>
<keyword evidence="2 5" id="KW-0812">Transmembrane</keyword>
<evidence type="ECO:0000256" key="1">
    <source>
        <dbReference type="ARBA" id="ARBA00004141"/>
    </source>
</evidence>
<feature type="transmembrane region" description="Helical" evidence="5">
    <location>
        <begin position="168"/>
        <end position="192"/>
    </location>
</feature>
<feature type="domain" description="Major facilitator superfamily (MFS) profile" evidence="6">
    <location>
        <begin position="27"/>
        <end position="252"/>
    </location>
</feature>
<evidence type="ECO:0000256" key="4">
    <source>
        <dbReference type="ARBA" id="ARBA00023136"/>
    </source>
</evidence>
<evidence type="ECO:0000256" key="5">
    <source>
        <dbReference type="SAM" id="Phobius"/>
    </source>
</evidence>
<dbReference type="InterPro" id="IPR011701">
    <property type="entry name" value="MFS"/>
</dbReference>
<protein>
    <submittedName>
        <fullName evidence="7">Major facilitator superfamily-domain-containing protein</fullName>
    </submittedName>
</protein>
<evidence type="ECO:0000256" key="2">
    <source>
        <dbReference type="ARBA" id="ARBA00022692"/>
    </source>
</evidence>
<keyword evidence="3 5" id="KW-1133">Transmembrane helix</keyword>
<proteinExistence type="predicted"/>
<dbReference type="PROSITE" id="PS50850">
    <property type="entry name" value="MFS"/>
    <property type="match status" value="1"/>
</dbReference>
<comment type="caution">
    <text evidence="7">The sequence shown here is derived from an EMBL/GenBank/DDBJ whole genome shotgun (WGS) entry which is preliminary data.</text>
</comment>
<dbReference type="InterPro" id="IPR020846">
    <property type="entry name" value="MFS_dom"/>
</dbReference>
<dbReference type="SUPFAM" id="SSF103473">
    <property type="entry name" value="MFS general substrate transporter"/>
    <property type="match status" value="1"/>
</dbReference>
<dbReference type="EMBL" id="JARVKM010000065">
    <property type="protein sequence ID" value="KAK9772163.1"/>
    <property type="molecule type" value="Genomic_DNA"/>
</dbReference>